<protein>
    <recommendedName>
        <fullName evidence="5">Lipoprotein</fullName>
    </recommendedName>
</protein>
<feature type="region of interest" description="Disordered" evidence="1">
    <location>
        <begin position="175"/>
        <end position="215"/>
    </location>
</feature>
<evidence type="ECO:0008006" key="5">
    <source>
        <dbReference type="Google" id="ProtNLM"/>
    </source>
</evidence>
<evidence type="ECO:0000256" key="1">
    <source>
        <dbReference type="SAM" id="MobiDB-lite"/>
    </source>
</evidence>
<evidence type="ECO:0000313" key="3">
    <source>
        <dbReference type="EMBL" id="OQS38077.1"/>
    </source>
</evidence>
<sequence>MTGCRVFIWSVLLPLALSACSMQRSADGALSRRLDVQEALSFVHQDVPLAGNHLVLRSSALSGRYELKFYDRQLVVPLDERWSKVRVMNASEQGGDLLVLLRADDAECAPAYRLLSVRDYQVKSWTLVASCNQSEVMTVNSDDGVWRARQQRNRLNAMVWTWRDGQLEARLERPASAYDSPRTVTRDSDREGRGPRREHDRDEMPDWARWLPPAG</sequence>
<evidence type="ECO:0000256" key="2">
    <source>
        <dbReference type="SAM" id="SignalP"/>
    </source>
</evidence>
<reference evidence="3 4" key="1">
    <citation type="submission" date="2017-02" db="EMBL/GenBank/DDBJ databases">
        <title>Chromobacterium haemolyticum H5244.</title>
        <authorList>
            <person name="Gulvik C.A."/>
        </authorList>
    </citation>
    <scope>NUCLEOTIDE SEQUENCE [LARGE SCALE GENOMIC DNA]</scope>
    <source>
        <strain evidence="3 4">H5244</strain>
    </source>
</reference>
<dbReference type="Proteomes" id="UP000192721">
    <property type="component" value="Unassembled WGS sequence"/>
</dbReference>
<comment type="caution">
    <text evidence="3">The sequence shown here is derived from an EMBL/GenBank/DDBJ whole genome shotgun (WGS) entry which is preliminary data.</text>
</comment>
<keyword evidence="2" id="KW-0732">Signal</keyword>
<proteinExistence type="predicted"/>
<feature type="signal peptide" evidence="2">
    <location>
        <begin position="1"/>
        <end position="26"/>
    </location>
</feature>
<dbReference type="AlphaFoldDB" id="A0A1W0CTG9"/>
<accession>A0A1W0CTG9</accession>
<feature type="compositionally biased region" description="Basic and acidic residues" evidence="1">
    <location>
        <begin position="184"/>
        <end position="206"/>
    </location>
</feature>
<name>A0A1W0CTG9_9NEIS</name>
<dbReference type="EMBL" id="MUKV01000017">
    <property type="protein sequence ID" value="OQS38077.1"/>
    <property type="molecule type" value="Genomic_DNA"/>
</dbReference>
<feature type="chain" id="PRO_5013071378" description="Lipoprotein" evidence="2">
    <location>
        <begin position="27"/>
        <end position="215"/>
    </location>
</feature>
<dbReference type="PROSITE" id="PS51257">
    <property type="entry name" value="PROKAR_LIPOPROTEIN"/>
    <property type="match status" value="1"/>
</dbReference>
<organism evidence="3 4">
    <name type="scientific">Chromobacterium haemolyticum</name>
    <dbReference type="NCBI Taxonomy" id="394935"/>
    <lineage>
        <taxon>Bacteria</taxon>
        <taxon>Pseudomonadati</taxon>
        <taxon>Pseudomonadota</taxon>
        <taxon>Betaproteobacteria</taxon>
        <taxon>Neisseriales</taxon>
        <taxon>Chromobacteriaceae</taxon>
        <taxon>Chromobacterium</taxon>
    </lineage>
</organism>
<gene>
    <name evidence="3" type="ORF">B0T45_13855</name>
</gene>
<evidence type="ECO:0000313" key="4">
    <source>
        <dbReference type="Proteomes" id="UP000192721"/>
    </source>
</evidence>